<dbReference type="AlphaFoldDB" id="A0A067MZX4"/>
<dbReference type="OrthoDB" id="3365698at2759"/>
<dbReference type="Pfam" id="PF12937">
    <property type="entry name" value="F-box-like"/>
    <property type="match status" value="1"/>
</dbReference>
<sequence length="576" mass="64516">MTDIINRIPTETLAQIFQVFQLNKDQKHTDGFLDSTQILFRLSLVCRRWREIIQGCPTLWSAICLDVGSTGKVEQQATYQLERAGDTLLSLAIAFPYYYNEERWTGEGPAQALPVRLANILRDTMFRWKSFRMHAHPTEIQLFLDKCIGPTPYLSEIVIKLRDIEFGGVPRTLFIPFQRPGGVESGPPVTARFRSILPMYSSLGTSVTELRVDIGSVGPGLRTVDLITMLLSCPNLVDFLVSGDPKLMTGDIPDPVPVPLLHLTDLHVINIRDPEHFLGALRLKVLQSLYISGHHWDPAMQDVLQRISQTCISLTNLFISSATHVEPRDAPSIPTWEWPAFPSVTHFELQADDLLNPTLQRSALSLPQAQACTLNWVPLDVAYHFLSSSTQLRSLSLYWVKADAVPQGAPIITLPDLLSIKAEESLQLFSHITAPSLSELVIEFSRNIFTLPMVVIRGLIARSNPPLRKLRLSWKGASLTDEDIIWCLQRLPLLEELEIAGTEMSDATLRALEAPPPSEQGVAPDILLPRLRSGTIGQRQMCNEHVTAQGFTALVTSRPTVNWSLDFGTDKPWYLR</sequence>
<dbReference type="HOGENOM" id="CLU_019609_1_0_1"/>
<name>A0A067MZX4_BOTB1</name>
<dbReference type="Gene3D" id="3.80.10.10">
    <property type="entry name" value="Ribonuclease Inhibitor"/>
    <property type="match status" value="1"/>
</dbReference>
<dbReference type="SUPFAM" id="SSF52047">
    <property type="entry name" value="RNI-like"/>
    <property type="match status" value="1"/>
</dbReference>
<organism evidence="2 3">
    <name type="scientific">Botryobasidium botryosum (strain FD-172 SS1)</name>
    <dbReference type="NCBI Taxonomy" id="930990"/>
    <lineage>
        <taxon>Eukaryota</taxon>
        <taxon>Fungi</taxon>
        <taxon>Dikarya</taxon>
        <taxon>Basidiomycota</taxon>
        <taxon>Agaricomycotina</taxon>
        <taxon>Agaricomycetes</taxon>
        <taxon>Cantharellales</taxon>
        <taxon>Botryobasidiaceae</taxon>
        <taxon>Botryobasidium</taxon>
    </lineage>
</organism>
<dbReference type="InterPro" id="IPR001810">
    <property type="entry name" value="F-box_dom"/>
</dbReference>
<dbReference type="InterPro" id="IPR032675">
    <property type="entry name" value="LRR_dom_sf"/>
</dbReference>
<dbReference type="STRING" id="930990.A0A067MZX4"/>
<evidence type="ECO:0000313" key="2">
    <source>
        <dbReference type="EMBL" id="KDQ17081.1"/>
    </source>
</evidence>
<protein>
    <recommendedName>
        <fullName evidence="1">F-box domain-containing protein</fullName>
    </recommendedName>
</protein>
<gene>
    <name evidence="2" type="ORF">BOTBODRAFT_64537</name>
</gene>
<dbReference type="SUPFAM" id="SSF81383">
    <property type="entry name" value="F-box domain"/>
    <property type="match status" value="1"/>
</dbReference>
<keyword evidence="3" id="KW-1185">Reference proteome</keyword>
<feature type="domain" description="F-box" evidence="1">
    <location>
        <begin position="5"/>
        <end position="65"/>
    </location>
</feature>
<dbReference type="InParanoid" id="A0A067MZX4"/>
<reference evidence="3" key="1">
    <citation type="journal article" date="2014" name="Proc. Natl. Acad. Sci. U.S.A.">
        <title>Extensive sampling of basidiomycete genomes demonstrates inadequacy of the white-rot/brown-rot paradigm for wood decay fungi.</title>
        <authorList>
            <person name="Riley R."/>
            <person name="Salamov A.A."/>
            <person name="Brown D.W."/>
            <person name="Nagy L.G."/>
            <person name="Floudas D."/>
            <person name="Held B.W."/>
            <person name="Levasseur A."/>
            <person name="Lombard V."/>
            <person name="Morin E."/>
            <person name="Otillar R."/>
            <person name="Lindquist E.A."/>
            <person name="Sun H."/>
            <person name="LaButti K.M."/>
            <person name="Schmutz J."/>
            <person name="Jabbour D."/>
            <person name="Luo H."/>
            <person name="Baker S.E."/>
            <person name="Pisabarro A.G."/>
            <person name="Walton J.D."/>
            <person name="Blanchette R.A."/>
            <person name="Henrissat B."/>
            <person name="Martin F."/>
            <person name="Cullen D."/>
            <person name="Hibbett D.S."/>
            <person name="Grigoriev I.V."/>
        </authorList>
    </citation>
    <scope>NUCLEOTIDE SEQUENCE [LARGE SCALE GENOMIC DNA]</scope>
    <source>
        <strain evidence="3">FD-172 SS1</strain>
    </source>
</reference>
<proteinExistence type="predicted"/>
<dbReference type="Gene3D" id="1.20.1280.50">
    <property type="match status" value="1"/>
</dbReference>
<dbReference type="InterPro" id="IPR036047">
    <property type="entry name" value="F-box-like_dom_sf"/>
</dbReference>
<dbReference type="Proteomes" id="UP000027195">
    <property type="component" value="Unassembled WGS sequence"/>
</dbReference>
<evidence type="ECO:0000313" key="3">
    <source>
        <dbReference type="Proteomes" id="UP000027195"/>
    </source>
</evidence>
<dbReference type="EMBL" id="KL198025">
    <property type="protein sequence ID" value="KDQ17081.1"/>
    <property type="molecule type" value="Genomic_DNA"/>
</dbReference>
<accession>A0A067MZX4</accession>
<evidence type="ECO:0000259" key="1">
    <source>
        <dbReference type="Pfam" id="PF12937"/>
    </source>
</evidence>